<dbReference type="SUPFAM" id="SSF55874">
    <property type="entry name" value="ATPase domain of HSP90 chaperone/DNA topoisomerase II/histidine kinase"/>
    <property type="match status" value="1"/>
</dbReference>
<reference evidence="3 4" key="1">
    <citation type="submission" date="2023-07" db="EMBL/GenBank/DDBJ databases">
        <title>Comparative genomics of wheat-associated soil bacteria to identify genetic determinants of phenazine resistance.</title>
        <authorList>
            <person name="Mouncey N."/>
        </authorList>
    </citation>
    <scope>NUCLEOTIDE SEQUENCE [LARGE SCALE GENOMIC DNA]</scope>
    <source>
        <strain evidence="3 4">W4I19-2</strain>
    </source>
</reference>
<dbReference type="EMBL" id="JAUSYA010000001">
    <property type="protein sequence ID" value="MDQ0683549.1"/>
    <property type="molecule type" value="Genomic_DNA"/>
</dbReference>
<dbReference type="PANTHER" id="PTHR35526">
    <property type="entry name" value="ANTI-SIGMA-F FACTOR RSBW-RELATED"/>
    <property type="match status" value="1"/>
</dbReference>
<dbReference type="InterPro" id="IPR036890">
    <property type="entry name" value="HATPase_C_sf"/>
</dbReference>
<evidence type="ECO:0000313" key="4">
    <source>
        <dbReference type="Proteomes" id="UP001243364"/>
    </source>
</evidence>
<dbReference type="InterPro" id="IPR050267">
    <property type="entry name" value="Anti-sigma-factor_SerPK"/>
</dbReference>
<dbReference type="Pfam" id="PF13581">
    <property type="entry name" value="HATPase_c_2"/>
    <property type="match status" value="1"/>
</dbReference>
<dbReference type="PANTHER" id="PTHR35526:SF3">
    <property type="entry name" value="ANTI-SIGMA-F FACTOR RSBW"/>
    <property type="match status" value="1"/>
</dbReference>
<dbReference type="RefSeq" id="WP_307042480.1">
    <property type="nucleotide sequence ID" value="NZ_JAUSYA010000001.1"/>
</dbReference>
<keyword evidence="1" id="KW-0808">Transferase</keyword>
<dbReference type="InterPro" id="IPR003594">
    <property type="entry name" value="HATPase_dom"/>
</dbReference>
<dbReference type="Proteomes" id="UP001243364">
    <property type="component" value="Unassembled WGS sequence"/>
</dbReference>
<feature type="domain" description="Histidine kinase/HSP90-like ATPase" evidence="2">
    <location>
        <begin position="13"/>
        <end position="127"/>
    </location>
</feature>
<accession>A0ABU0PYX4</accession>
<evidence type="ECO:0000313" key="3">
    <source>
        <dbReference type="EMBL" id="MDQ0683549.1"/>
    </source>
</evidence>
<keyword evidence="4" id="KW-1185">Reference proteome</keyword>
<keyword evidence="1" id="KW-0418">Kinase</keyword>
<dbReference type="CDD" id="cd16936">
    <property type="entry name" value="HATPase_RsbW-like"/>
    <property type="match status" value="1"/>
</dbReference>
<comment type="caution">
    <text evidence="3">The sequence shown here is derived from an EMBL/GenBank/DDBJ whole genome shotgun (WGS) entry which is preliminary data.</text>
</comment>
<dbReference type="Gene3D" id="3.30.565.10">
    <property type="entry name" value="Histidine kinase-like ATPase, C-terminal domain"/>
    <property type="match status" value="1"/>
</dbReference>
<keyword evidence="1" id="KW-0723">Serine/threonine-protein kinase</keyword>
<evidence type="ECO:0000256" key="1">
    <source>
        <dbReference type="ARBA" id="ARBA00022527"/>
    </source>
</evidence>
<sequence length="140" mass="15197">MPLSRHQSRQRRFPRTRDSVRAARAFVRQALTDWGCVDRLDDITLCASELATNALLHGAPPGRQYCVTLTLDGPVLRLAVRDTGDRPATAAPPTDDACSGRGLYLARELSDDLGVTEHAVGKTVWVVFKTDGAARLSPDG</sequence>
<organism evidence="3 4">
    <name type="scientific">Streptomyces achromogenes</name>
    <dbReference type="NCBI Taxonomy" id="67255"/>
    <lineage>
        <taxon>Bacteria</taxon>
        <taxon>Bacillati</taxon>
        <taxon>Actinomycetota</taxon>
        <taxon>Actinomycetes</taxon>
        <taxon>Kitasatosporales</taxon>
        <taxon>Streptomycetaceae</taxon>
        <taxon>Streptomyces</taxon>
    </lineage>
</organism>
<name>A0ABU0PYX4_STRAH</name>
<proteinExistence type="predicted"/>
<evidence type="ECO:0000259" key="2">
    <source>
        <dbReference type="Pfam" id="PF13581"/>
    </source>
</evidence>
<gene>
    <name evidence="3" type="ORF">QFZ56_002512</name>
</gene>
<protein>
    <submittedName>
        <fullName evidence="3">Anti-sigma regulatory factor (Ser/Thr protein kinase)</fullName>
    </submittedName>
</protein>